<name>A0A0Q9WT82_DROWI</name>
<dbReference type="AlphaFoldDB" id="A0A0Q9WT82"/>
<accession>A0A0Q9WT82</accession>
<evidence type="ECO:0000259" key="1">
    <source>
        <dbReference type="PROSITE" id="PS50041"/>
    </source>
</evidence>
<gene>
    <name evidence="2" type="primary">Dwil\GK27647</name>
    <name evidence="2" type="ORF">Dwil_GK27647</name>
</gene>
<evidence type="ECO:0000313" key="3">
    <source>
        <dbReference type="Proteomes" id="UP000007798"/>
    </source>
</evidence>
<dbReference type="InterPro" id="IPR016187">
    <property type="entry name" value="CTDL_fold"/>
</dbReference>
<dbReference type="OrthoDB" id="6727623at2759"/>
<reference evidence="2 3" key="1">
    <citation type="journal article" date="2007" name="Nature">
        <title>Evolution of genes and genomes on the Drosophila phylogeny.</title>
        <authorList>
            <consortium name="Drosophila 12 Genomes Consortium"/>
            <person name="Clark A.G."/>
            <person name="Eisen M.B."/>
            <person name="Smith D.R."/>
            <person name="Bergman C.M."/>
            <person name="Oliver B."/>
            <person name="Markow T.A."/>
            <person name="Kaufman T.C."/>
            <person name="Kellis M."/>
            <person name="Gelbart W."/>
            <person name="Iyer V.N."/>
            <person name="Pollard D.A."/>
            <person name="Sackton T.B."/>
            <person name="Larracuente A.M."/>
            <person name="Singh N.D."/>
            <person name="Abad J.P."/>
            <person name="Abt D.N."/>
            <person name="Adryan B."/>
            <person name="Aguade M."/>
            <person name="Akashi H."/>
            <person name="Anderson W.W."/>
            <person name="Aquadro C.F."/>
            <person name="Ardell D.H."/>
            <person name="Arguello R."/>
            <person name="Artieri C.G."/>
            <person name="Barbash D.A."/>
            <person name="Barker D."/>
            <person name="Barsanti P."/>
            <person name="Batterham P."/>
            <person name="Batzoglou S."/>
            <person name="Begun D."/>
            <person name="Bhutkar A."/>
            <person name="Blanco E."/>
            <person name="Bosak S.A."/>
            <person name="Bradley R.K."/>
            <person name="Brand A.D."/>
            <person name="Brent M.R."/>
            <person name="Brooks A.N."/>
            <person name="Brown R.H."/>
            <person name="Butlin R.K."/>
            <person name="Caggese C."/>
            <person name="Calvi B.R."/>
            <person name="Bernardo de Carvalho A."/>
            <person name="Caspi A."/>
            <person name="Castrezana S."/>
            <person name="Celniker S.E."/>
            <person name="Chang J.L."/>
            <person name="Chapple C."/>
            <person name="Chatterji S."/>
            <person name="Chinwalla A."/>
            <person name="Civetta A."/>
            <person name="Clifton S.W."/>
            <person name="Comeron J.M."/>
            <person name="Costello J.C."/>
            <person name="Coyne J.A."/>
            <person name="Daub J."/>
            <person name="David R.G."/>
            <person name="Delcher A.L."/>
            <person name="Delehaunty K."/>
            <person name="Do C.B."/>
            <person name="Ebling H."/>
            <person name="Edwards K."/>
            <person name="Eickbush T."/>
            <person name="Evans J.D."/>
            <person name="Filipski A."/>
            <person name="Findeiss S."/>
            <person name="Freyhult E."/>
            <person name="Fulton L."/>
            <person name="Fulton R."/>
            <person name="Garcia A.C."/>
            <person name="Gardiner A."/>
            <person name="Garfield D.A."/>
            <person name="Garvin B.E."/>
            <person name="Gibson G."/>
            <person name="Gilbert D."/>
            <person name="Gnerre S."/>
            <person name="Godfrey J."/>
            <person name="Good R."/>
            <person name="Gotea V."/>
            <person name="Gravely B."/>
            <person name="Greenberg A.J."/>
            <person name="Griffiths-Jones S."/>
            <person name="Gross S."/>
            <person name="Guigo R."/>
            <person name="Gustafson E.A."/>
            <person name="Haerty W."/>
            <person name="Hahn M.W."/>
            <person name="Halligan D.L."/>
            <person name="Halpern A.L."/>
            <person name="Halter G.M."/>
            <person name="Han M.V."/>
            <person name="Heger A."/>
            <person name="Hillier L."/>
            <person name="Hinrichs A.S."/>
            <person name="Holmes I."/>
            <person name="Hoskins R.A."/>
            <person name="Hubisz M.J."/>
            <person name="Hultmark D."/>
            <person name="Huntley M.A."/>
            <person name="Jaffe D.B."/>
            <person name="Jagadeeshan S."/>
            <person name="Jeck W.R."/>
            <person name="Johnson J."/>
            <person name="Jones C.D."/>
            <person name="Jordan W.C."/>
            <person name="Karpen G.H."/>
            <person name="Kataoka E."/>
            <person name="Keightley P.D."/>
            <person name="Kheradpour P."/>
            <person name="Kirkness E.F."/>
            <person name="Koerich L.B."/>
            <person name="Kristiansen K."/>
            <person name="Kudrna D."/>
            <person name="Kulathinal R.J."/>
            <person name="Kumar S."/>
            <person name="Kwok R."/>
            <person name="Lander E."/>
            <person name="Langley C.H."/>
            <person name="Lapoint R."/>
            <person name="Lazzaro B.P."/>
            <person name="Lee S.J."/>
            <person name="Levesque L."/>
            <person name="Li R."/>
            <person name="Lin C.F."/>
            <person name="Lin M.F."/>
            <person name="Lindblad-Toh K."/>
            <person name="Llopart A."/>
            <person name="Long M."/>
            <person name="Low L."/>
            <person name="Lozovsky E."/>
            <person name="Lu J."/>
            <person name="Luo M."/>
            <person name="Machado C.A."/>
            <person name="Makalowski W."/>
            <person name="Marzo M."/>
            <person name="Matsuda M."/>
            <person name="Matzkin L."/>
            <person name="McAllister B."/>
            <person name="McBride C.S."/>
            <person name="McKernan B."/>
            <person name="McKernan K."/>
            <person name="Mendez-Lago M."/>
            <person name="Minx P."/>
            <person name="Mollenhauer M.U."/>
            <person name="Montooth K."/>
            <person name="Mount S.M."/>
            <person name="Mu X."/>
            <person name="Myers E."/>
            <person name="Negre B."/>
            <person name="Newfeld S."/>
            <person name="Nielsen R."/>
            <person name="Noor M.A."/>
            <person name="O'Grady P."/>
            <person name="Pachter L."/>
            <person name="Papaceit M."/>
            <person name="Parisi M.J."/>
            <person name="Parisi M."/>
            <person name="Parts L."/>
            <person name="Pedersen J.S."/>
            <person name="Pesole G."/>
            <person name="Phillippy A.M."/>
            <person name="Ponting C.P."/>
            <person name="Pop M."/>
            <person name="Porcelli D."/>
            <person name="Powell J.R."/>
            <person name="Prohaska S."/>
            <person name="Pruitt K."/>
            <person name="Puig M."/>
            <person name="Quesneville H."/>
            <person name="Ram K.R."/>
            <person name="Rand D."/>
            <person name="Rasmussen M.D."/>
            <person name="Reed L.K."/>
            <person name="Reenan R."/>
            <person name="Reily A."/>
            <person name="Remington K.A."/>
            <person name="Rieger T.T."/>
            <person name="Ritchie M.G."/>
            <person name="Robin C."/>
            <person name="Rogers Y.H."/>
            <person name="Rohde C."/>
            <person name="Rozas J."/>
            <person name="Rubenfield M.J."/>
            <person name="Ruiz A."/>
            <person name="Russo S."/>
            <person name="Salzberg S.L."/>
            <person name="Sanchez-Gracia A."/>
            <person name="Saranga D.J."/>
            <person name="Sato H."/>
            <person name="Schaeffer S.W."/>
            <person name="Schatz M.C."/>
            <person name="Schlenke T."/>
            <person name="Schwartz R."/>
            <person name="Segarra C."/>
            <person name="Singh R.S."/>
            <person name="Sirot L."/>
            <person name="Sirota M."/>
            <person name="Sisneros N.B."/>
            <person name="Smith C.D."/>
            <person name="Smith T.F."/>
            <person name="Spieth J."/>
            <person name="Stage D.E."/>
            <person name="Stark A."/>
            <person name="Stephan W."/>
            <person name="Strausberg R.L."/>
            <person name="Strempel S."/>
            <person name="Sturgill D."/>
            <person name="Sutton G."/>
            <person name="Sutton G.G."/>
            <person name="Tao W."/>
            <person name="Teichmann S."/>
            <person name="Tobari Y.N."/>
            <person name="Tomimura Y."/>
            <person name="Tsolas J.M."/>
            <person name="Valente V.L."/>
            <person name="Venter E."/>
            <person name="Venter J.C."/>
            <person name="Vicario S."/>
            <person name="Vieira F.G."/>
            <person name="Vilella A.J."/>
            <person name="Villasante A."/>
            <person name="Walenz B."/>
            <person name="Wang J."/>
            <person name="Wasserman M."/>
            <person name="Watts T."/>
            <person name="Wilson D."/>
            <person name="Wilson R.K."/>
            <person name="Wing R.A."/>
            <person name="Wolfner M.F."/>
            <person name="Wong A."/>
            <person name="Wong G.K."/>
            <person name="Wu C.I."/>
            <person name="Wu G."/>
            <person name="Yamamoto D."/>
            <person name="Yang H.P."/>
            <person name="Yang S.P."/>
            <person name="Yorke J.A."/>
            <person name="Yoshida K."/>
            <person name="Zdobnov E."/>
            <person name="Zhang P."/>
            <person name="Zhang Y."/>
            <person name="Zimin A.V."/>
            <person name="Baldwin J."/>
            <person name="Abdouelleil A."/>
            <person name="Abdulkadir J."/>
            <person name="Abebe A."/>
            <person name="Abera B."/>
            <person name="Abreu J."/>
            <person name="Acer S.C."/>
            <person name="Aftuck L."/>
            <person name="Alexander A."/>
            <person name="An P."/>
            <person name="Anderson E."/>
            <person name="Anderson S."/>
            <person name="Arachi H."/>
            <person name="Azer M."/>
            <person name="Bachantsang P."/>
            <person name="Barry A."/>
            <person name="Bayul T."/>
            <person name="Berlin A."/>
            <person name="Bessette D."/>
            <person name="Bloom T."/>
            <person name="Blye J."/>
            <person name="Boguslavskiy L."/>
            <person name="Bonnet C."/>
            <person name="Boukhgalter B."/>
            <person name="Bourzgui I."/>
            <person name="Brown A."/>
            <person name="Cahill P."/>
            <person name="Channer S."/>
            <person name="Cheshatsang Y."/>
            <person name="Chuda L."/>
            <person name="Citroen M."/>
            <person name="Collymore A."/>
            <person name="Cooke P."/>
            <person name="Costello M."/>
            <person name="D'Aco K."/>
            <person name="Daza R."/>
            <person name="De Haan G."/>
            <person name="DeGray S."/>
            <person name="DeMaso C."/>
            <person name="Dhargay N."/>
            <person name="Dooley K."/>
            <person name="Dooley E."/>
            <person name="Doricent M."/>
            <person name="Dorje P."/>
            <person name="Dorjee K."/>
            <person name="Dupes A."/>
            <person name="Elong R."/>
            <person name="Falk J."/>
            <person name="Farina A."/>
            <person name="Faro S."/>
            <person name="Ferguson D."/>
            <person name="Fisher S."/>
            <person name="Foley C.D."/>
            <person name="Franke A."/>
            <person name="Friedrich D."/>
            <person name="Gadbois L."/>
            <person name="Gearin G."/>
            <person name="Gearin C.R."/>
            <person name="Giannoukos G."/>
            <person name="Goode T."/>
            <person name="Graham J."/>
            <person name="Grandbois E."/>
            <person name="Grewal S."/>
            <person name="Gyaltsen K."/>
            <person name="Hafez N."/>
            <person name="Hagos B."/>
            <person name="Hall J."/>
            <person name="Henson C."/>
            <person name="Hollinger A."/>
            <person name="Honan T."/>
            <person name="Huard M.D."/>
            <person name="Hughes L."/>
            <person name="Hurhula B."/>
            <person name="Husby M.E."/>
            <person name="Kamat A."/>
            <person name="Kanga B."/>
            <person name="Kashin S."/>
            <person name="Khazanovich D."/>
            <person name="Kisner P."/>
            <person name="Lance K."/>
            <person name="Lara M."/>
            <person name="Lee W."/>
            <person name="Lennon N."/>
            <person name="Letendre F."/>
            <person name="LeVine R."/>
            <person name="Lipovsky A."/>
            <person name="Liu X."/>
            <person name="Liu J."/>
            <person name="Liu S."/>
            <person name="Lokyitsang T."/>
            <person name="Lokyitsang Y."/>
            <person name="Lubonja R."/>
            <person name="Lui A."/>
            <person name="MacDonald P."/>
            <person name="Magnisalis V."/>
            <person name="Maru K."/>
            <person name="Matthews C."/>
            <person name="McCusker W."/>
            <person name="McDonough S."/>
            <person name="Mehta T."/>
            <person name="Meldrim J."/>
            <person name="Meneus L."/>
            <person name="Mihai O."/>
            <person name="Mihalev A."/>
            <person name="Mihova T."/>
            <person name="Mittelman R."/>
            <person name="Mlenga V."/>
            <person name="Montmayeur A."/>
            <person name="Mulrain L."/>
            <person name="Navidi A."/>
            <person name="Naylor J."/>
            <person name="Negash T."/>
            <person name="Nguyen T."/>
            <person name="Nguyen N."/>
            <person name="Nicol R."/>
            <person name="Norbu C."/>
            <person name="Norbu N."/>
            <person name="Novod N."/>
            <person name="O'Neill B."/>
            <person name="Osman S."/>
            <person name="Markiewicz E."/>
            <person name="Oyono O.L."/>
            <person name="Patti C."/>
            <person name="Phunkhang P."/>
            <person name="Pierre F."/>
            <person name="Priest M."/>
            <person name="Raghuraman S."/>
            <person name="Rege F."/>
            <person name="Reyes R."/>
            <person name="Rise C."/>
            <person name="Rogov P."/>
            <person name="Ross K."/>
            <person name="Ryan E."/>
            <person name="Settipalli S."/>
            <person name="Shea T."/>
            <person name="Sherpa N."/>
            <person name="Shi L."/>
            <person name="Shih D."/>
            <person name="Sparrow T."/>
            <person name="Spaulding J."/>
            <person name="Stalker J."/>
            <person name="Stange-Thomann N."/>
            <person name="Stavropoulos S."/>
            <person name="Stone C."/>
            <person name="Strader C."/>
            <person name="Tesfaye S."/>
            <person name="Thomson T."/>
            <person name="Thoulutsang Y."/>
            <person name="Thoulutsang D."/>
            <person name="Topham K."/>
            <person name="Topping I."/>
            <person name="Tsamla T."/>
            <person name="Vassiliev H."/>
            <person name="Vo A."/>
            <person name="Wangchuk T."/>
            <person name="Wangdi T."/>
            <person name="Weiand M."/>
            <person name="Wilkinson J."/>
            <person name="Wilson A."/>
            <person name="Yadav S."/>
            <person name="Young G."/>
            <person name="Yu Q."/>
            <person name="Zembek L."/>
            <person name="Zhong D."/>
            <person name="Zimmer A."/>
            <person name="Zwirko Z."/>
            <person name="Jaffe D.B."/>
            <person name="Alvarez P."/>
            <person name="Brockman W."/>
            <person name="Butler J."/>
            <person name="Chin C."/>
            <person name="Gnerre S."/>
            <person name="Grabherr M."/>
            <person name="Kleber M."/>
            <person name="Mauceli E."/>
            <person name="MacCallum I."/>
        </authorList>
    </citation>
    <scope>NUCLEOTIDE SEQUENCE [LARGE SCALE GENOMIC DNA]</scope>
    <source>
        <strain evidence="3">Tucson 14030-0811.24</strain>
    </source>
</reference>
<proteinExistence type="predicted"/>
<protein>
    <recommendedName>
        <fullName evidence="1">C-type lectin domain-containing protein</fullName>
    </recommendedName>
</protein>
<dbReference type="InterPro" id="IPR016186">
    <property type="entry name" value="C-type_lectin-like/link_sf"/>
</dbReference>
<dbReference type="Gene3D" id="3.10.100.10">
    <property type="entry name" value="Mannose-Binding Protein A, subunit A"/>
    <property type="match status" value="1"/>
</dbReference>
<dbReference type="InterPro" id="IPR001304">
    <property type="entry name" value="C-type_lectin-like"/>
</dbReference>
<sequence>MQKRLESCETLKPPYAQERLDKIEMAMNKLQLSADKQIQSLLSWKSEVEAKHVNTDKESLVECQMEMRNKVLQVQDKSDALAICESKIEEFNFQRSHLASPQNEEELDGLSNLLKTSGNNYWLDVHNHVNQNEYISVTTGEKAKYLKWNNNEPNHGQKAPSAIHLAVWGLASLAFTPRSQLQFLPLPPLLMLLDLDEVIIEPGKGALSHH</sequence>
<keyword evidence="3" id="KW-1185">Reference proteome</keyword>
<dbReference type="CDD" id="cd00037">
    <property type="entry name" value="CLECT"/>
    <property type="match status" value="1"/>
</dbReference>
<feature type="domain" description="C-type lectin" evidence="1">
    <location>
        <begin position="78"/>
        <end position="168"/>
    </location>
</feature>
<dbReference type="Pfam" id="PF00059">
    <property type="entry name" value="Lectin_C"/>
    <property type="match status" value="1"/>
</dbReference>
<dbReference type="PROSITE" id="PS50041">
    <property type="entry name" value="C_TYPE_LECTIN_2"/>
    <property type="match status" value="1"/>
</dbReference>
<organism evidence="2 3">
    <name type="scientific">Drosophila willistoni</name>
    <name type="common">Fruit fly</name>
    <dbReference type="NCBI Taxonomy" id="7260"/>
    <lineage>
        <taxon>Eukaryota</taxon>
        <taxon>Metazoa</taxon>
        <taxon>Ecdysozoa</taxon>
        <taxon>Arthropoda</taxon>
        <taxon>Hexapoda</taxon>
        <taxon>Insecta</taxon>
        <taxon>Pterygota</taxon>
        <taxon>Neoptera</taxon>
        <taxon>Endopterygota</taxon>
        <taxon>Diptera</taxon>
        <taxon>Brachycera</taxon>
        <taxon>Muscomorpha</taxon>
        <taxon>Ephydroidea</taxon>
        <taxon>Drosophilidae</taxon>
        <taxon>Drosophila</taxon>
        <taxon>Sophophora</taxon>
    </lineage>
</organism>
<dbReference type="SMR" id="A0A0Q9WT82"/>
<dbReference type="Proteomes" id="UP000007798">
    <property type="component" value="Unassembled WGS sequence"/>
</dbReference>
<evidence type="ECO:0000313" key="2">
    <source>
        <dbReference type="EMBL" id="KRF99429.1"/>
    </source>
</evidence>
<dbReference type="SUPFAM" id="SSF56436">
    <property type="entry name" value="C-type lectin-like"/>
    <property type="match status" value="1"/>
</dbReference>
<dbReference type="InParanoid" id="A0A0Q9WT82"/>
<dbReference type="EMBL" id="CH964232">
    <property type="protein sequence ID" value="KRF99429.1"/>
    <property type="molecule type" value="Genomic_DNA"/>
</dbReference>